<reference evidence="2 3" key="1">
    <citation type="submission" date="2018-07" db="EMBL/GenBank/DDBJ databases">
        <title>Halomonas rutogse sp. nov., isolated from Lake TangqianCo on Tibetan Plateau.</title>
        <authorList>
            <person name="Lu H."/>
            <person name="Xing P."/>
            <person name="Wu Q."/>
        </authorList>
    </citation>
    <scope>NUCLEOTIDE SEQUENCE [LARGE SCALE GENOMIC DNA]</scope>
    <source>
        <strain evidence="2 3">TQ8S</strain>
    </source>
</reference>
<keyword evidence="3" id="KW-1185">Reference proteome</keyword>
<evidence type="ECO:0000313" key="2">
    <source>
        <dbReference type="EMBL" id="RCV93812.1"/>
    </source>
</evidence>
<accession>A0A368UBN8</accession>
<keyword evidence="1" id="KW-0472">Membrane</keyword>
<feature type="transmembrane region" description="Helical" evidence="1">
    <location>
        <begin position="12"/>
        <end position="37"/>
    </location>
</feature>
<dbReference type="Gene3D" id="3.30.1690.10">
    <property type="entry name" value="TcpA-like pilin"/>
    <property type="match status" value="1"/>
</dbReference>
<comment type="caution">
    <text evidence="2">The sequence shown here is derived from an EMBL/GenBank/DDBJ whole genome shotgun (WGS) entry which is preliminary data.</text>
</comment>
<proteinExistence type="predicted"/>
<name>A0A368UBN8_9GAMM</name>
<organism evidence="2 3">
    <name type="scientific">Vreelandella rituensis</name>
    <dbReference type="NCBI Taxonomy" id="2282306"/>
    <lineage>
        <taxon>Bacteria</taxon>
        <taxon>Pseudomonadati</taxon>
        <taxon>Pseudomonadota</taxon>
        <taxon>Gammaproteobacteria</taxon>
        <taxon>Oceanospirillales</taxon>
        <taxon>Halomonadaceae</taxon>
        <taxon>Vreelandella</taxon>
    </lineage>
</organism>
<protein>
    <recommendedName>
        <fullName evidence="4">Prepilin-type N-terminal cleavage/methylation domain-containing protein</fullName>
    </recommendedName>
</protein>
<evidence type="ECO:0000256" key="1">
    <source>
        <dbReference type="SAM" id="Phobius"/>
    </source>
</evidence>
<dbReference type="RefSeq" id="WP_114485140.1">
    <property type="nucleotide sequence ID" value="NZ_CBCSHM010000001.1"/>
</dbReference>
<gene>
    <name evidence="2" type="ORF">DU506_01250</name>
</gene>
<dbReference type="EMBL" id="QPIJ01000001">
    <property type="protein sequence ID" value="RCV93812.1"/>
    <property type="molecule type" value="Genomic_DNA"/>
</dbReference>
<keyword evidence="1" id="KW-1133">Transmembrane helix</keyword>
<sequence length="171" mass="18745">MRRSKCTSTQGGWAAIEVLIAIVVVLLMGVSSISIIGDGQRDLAIERSKNDVMSLRNSIVAIYSSRASYTGLKNEVLEDFDAVPSGFKSFTGPAGSDLTITDDPGDDRYFRFMFDNFDNREDATRLCISLIPELHSVWDSYIVGAQSFAPGDFQDASAACHNTMRFGLRGK</sequence>
<dbReference type="Proteomes" id="UP000253204">
    <property type="component" value="Unassembled WGS sequence"/>
</dbReference>
<dbReference type="AlphaFoldDB" id="A0A368UBN8"/>
<keyword evidence="1" id="KW-0812">Transmembrane</keyword>
<evidence type="ECO:0000313" key="3">
    <source>
        <dbReference type="Proteomes" id="UP000253204"/>
    </source>
</evidence>
<evidence type="ECO:0008006" key="4">
    <source>
        <dbReference type="Google" id="ProtNLM"/>
    </source>
</evidence>